<dbReference type="Proteomes" id="UP000572051">
    <property type="component" value="Unassembled WGS sequence"/>
</dbReference>
<feature type="compositionally biased region" description="Basic and acidic residues" evidence="1">
    <location>
        <begin position="122"/>
        <end position="134"/>
    </location>
</feature>
<dbReference type="AlphaFoldDB" id="A0A7Z0EMN4"/>
<accession>A0A7Z0EMN4</accession>
<gene>
    <name evidence="3" type="ORF">HNR10_002823</name>
</gene>
<dbReference type="EMBL" id="JACCFS010000001">
    <property type="protein sequence ID" value="NYJ34942.1"/>
    <property type="molecule type" value="Genomic_DNA"/>
</dbReference>
<evidence type="ECO:0000313" key="4">
    <source>
        <dbReference type="Proteomes" id="UP000572051"/>
    </source>
</evidence>
<evidence type="ECO:0000256" key="1">
    <source>
        <dbReference type="SAM" id="MobiDB-lite"/>
    </source>
</evidence>
<sequence>MTMATAASALAPDMRRVLNAPRGQRFSRPTTVARPSTAPAPPLASLGRTPRERALLAHMPDTPRLRHRLAHGDLPLWMAGSDPQNPRPRREPGRTGPSPDSRPGDGPAPGPEPVRIPRPRRERPPLPRRSDRPRRPTSHRRPRRGVGWPLVGYVLATMAGILMQYFTGVLG</sequence>
<reference evidence="3 4" key="1">
    <citation type="submission" date="2020-07" db="EMBL/GenBank/DDBJ databases">
        <title>Sequencing the genomes of 1000 actinobacteria strains.</title>
        <authorList>
            <person name="Klenk H.-P."/>
        </authorList>
    </citation>
    <scope>NUCLEOTIDE SEQUENCE [LARGE SCALE GENOMIC DNA]</scope>
    <source>
        <strain evidence="3 4">DSM 44442</strain>
    </source>
</reference>
<evidence type="ECO:0000313" key="3">
    <source>
        <dbReference type="EMBL" id="NYJ34942.1"/>
    </source>
</evidence>
<evidence type="ECO:0000256" key="2">
    <source>
        <dbReference type="SAM" id="Phobius"/>
    </source>
</evidence>
<keyword evidence="2" id="KW-0812">Transmembrane</keyword>
<comment type="caution">
    <text evidence="3">The sequence shown here is derived from an EMBL/GenBank/DDBJ whole genome shotgun (WGS) entry which is preliminary data.</text>
</comment>
<name>A0A7Z0EMN4_9ACTN</name>
<organism evidence="3 4">
    <name type="scientific">Nocardiopsis aegyptia</name>
    <dbReference type="NCBI Taxonomy" id="220378"/>
    <lineage>
        <taxon>Bacteria</taxon>
        <taxon>Bacillati</taxon>
        <taxon>Actinomycetota</taxon>
        <taxon>Actinomycetes</taxon>
        <taxon>Streptosporangiales</taxon>
        <taxon>Nocardiopsidaceae</taxon>
        <taxon>Nocardiopsis</taxon>
    </lineage>
</organism>
<feature type="region of interest" description="Disordered" evidence="1">
    <location>
        <begin position="1"/>
        <end position="145"/>
    </location>
</feature>
<dbReference type="RefSeq" id="WP_179819777.1">
    <property type="nucleotide sequence ID" value="NZ_JACCFS010000001.1"/>
</dbReference>
<feature type="compositionally biased region" description="Basic residues" evidence="1">
    <location>
        <begin position="135"/>
        <end position="144"/>
    </location>
</feature>
<feature type="compositionally biased region" description="Pro residues" evidence="1">
    <location>
        <begin position="106"/>
        <end position="116"/>
    </location>
</feature>
<proteinExistence type="predicted"/>
<feature type="transmembrane region" description="Helical" evidence="2">
    <location>
        <begin position="145"/>
        <end position="166"/>
    </location>
</feature>
<keyword evidence="2" id="KW-0472">Membrane</keyword>
<keyword evidence="2" id="KW-1133">Transmembrane helix</keyword>
<protein>
    <submittedName>
        <fullName evidence="3">Uncharacterized protein</fullName>
    </submittedName>
</protein>
<keyword evidence="4" id="KW-1185">Reference proteome</keyword>
<feature type="compositionally biased region" description="Low complexity" evidence="1">
    <location>
        <begin position="94"/>
        <end position="105"/>
    </location>
</feature>